<evidence type="ECO:0000313" key="3">
    <source>
        <dbReference type="Proteomes" id="UP000093432"/>
    </source>
</evidence>
<name>A0A1B8ZJ88_9FLAO</name>
<keyword evidence="1" id="KW-0732">Signal</keyword>
<comment type="caution">
    <text evidence="2">The sequence shown here is derived from an EMBL/GenBank/DDBJ whole genome shotgun (WGS) entry which is preliminary data.</text>
</comment>
<sequence>MKKIFSLLILCISILSFAQSQVPFTGKRDFNIETGEEGSGAPAYYLDVKKNGDVQFGFIQVDPETGKEKKEVINAGKYNPKVMKVHFKTYNETFYVKFDKKNIYLTDAQGNIKKTDGCCPDMNQKNCDCKSILYQ</sequence>
<proteinExistence type="predicted"/>
<dbReference type="RefSeq" id="WP_065400312.1">
    <property type="nucleotide sequence ID" value="NZ_MAYG01000012.1"/>
</dbReference>
<dbReference type="AlphaFoldDB" id="A0A1B8ZJ88"/>
<dbReference type="EMBL" id="MAYG01000012">
    <property type="protein sequence ID" value="OCA71672.1"/>
    <property type="molecule type" value="Genomic_DNA"/>
</dbReference>
<evidence type="ECO:0000256" key="1">
    <source>
        <dbReference type="SAM" id="SignalP"/>
    </source>
</evidence>
<evidence type="ECO:0000313" key="2">
    <source>
        <dbReference type="EMBL" id="OCA71672.1"/>
    </source>
</evidence>
<protein>
    <submittedName>
        <fullName evidence="2">Uncharacterized protein</fullName>
    </submittedName>
</protein>
<reference evidence="3" key="1">
    <citation type="submission" date="2016-07" db="EMBL/GenBank/DDBJ databases">
        <authorList>
            <person name="Florea S."/>
            <person name="Webb J.S."/>
            <person name="Jaromczyk J."/>
            <person name="Schardl C.L."/>
        </authorList>
    </citation>
    <scope>NUCLEOTIDE SEQUENCE [LARGE SCALE GENOMIC DNA]</scope>
    <source>
        <strain evidence="3">CC-VM-7</strain>
    </source>
</reference>
<feature type="chain" id="PRO_5008620808" evidence="1">
    <location>
        <begin position="19"/>
        <end position="135"/>
    </location>
</feature>
<dbReference type="Proteomes" id="UP000093432">
    <property type="component" value="Unassembled WGS sequence"/>
</dbReference>
<gene>
    <name evidence="2" type="ORF">BBI00_18405</name>
</gene>
<feature type="signal peptide" evidence="1">
    <location>
        <begin position="1"/>
        <end position="18"/>
    </location>
</feature>
<dbReference type="STRING" id="651561.BBI00_18405"/>
<dbReference type="OrthoDB" id="1267822at2"/>
<organism evidence="2 3">
    <name type="scientific">Chryseobacterium arthrosphaerae</name>
    <dbReference type="NCBI Taxonomy" id="651561"/>
    <lineage>
        <taxon>Bacteria</taxon>
        <taxon>Pseudomonadati</taxon>
        <taxon>Bacteroidota</taxon>
        <taxon>Flavobacteriia</taxon>
        <taxon>Flavobacteriales</taxon>
        <taxon>Weeksellaceae</taxon>
        <taxon>Chryseobacterium group</taxon>
        <taxon>Chryseobacterium</taxon>
    </lineage>
</organism>
<accession>A0A1B8ZJ88</accession>